<comment type="cofactor">
    <cofactor evidence="1">
        <name>Mg(2+)</name>
        <dbReference type="ChEBI" id="CHEBI:18420"/>
    </cofactor>
</comment>
<dbReference type="EMBL" id="JACHDS010000001">
    <property type="protein sequence ID" value="MBB6171825.1"/>
    <property type="molecule type" value="Genomic_DNA"/>
</dbReference>
<proteinExistence type="inferred from homology"/>
<dbReference type="Pfam" id="PF00293">
    <property type="entry name" value="NUDIX"/>
    <property type="match status" value="1"/>
</dbReference>
<feature type="domain" description="Nudix hydrolase" evidence="5">
    <location>
        <begin position="136"/>
        <end position="277"/>
    </location>
</feature>
<dbReference type="SUPFAM" id="SSF55811">
    <property type="entry name" value="Nudix"/>
    <property type="match status" value="1"/>
</dbReference>
<evidence type="ECO:0000256" key="1">
    <source>
        <dbReference type="ARBA" id="ARBA00001946"/>
    </source>
</evidence>
<protein>
    <submittedName>
        <fullName evidence="6">ADP-ribose pyrophosphatase YjhB (NUDIX family)</fullName>
    </submittedName>
</protein>
<organism evidence="6 7">
    <name type="scientific">Nocardiopsis mwathae</name>
    <dbReference type="NCBI Taxonomy" id="1472723"/>
    <lineage>
        <taxon>Bacteria</taxon>
        <taxon>Bacillati</taxon>
        <taxon>Actinomycetota</taxon>
        <taxon>Actinomycetes</taxon>
        <taxon>Streptosporangiales</taxon>
        <taxon>Nocardiopsidaceae</taxon>
        <taxon>Nocardiopsis</taxon>
    </lineage>
</organism>
<comment type="caution">
    <text evidence="6">The sequence shown here is derived from an EMBL/GenBank/DDBJ whole genome shotgun (WGS) entry which is preliminary data.</text>
</comment>
<dbReference type="PANTHER" id="PTHR43046">
    <property type="entry name" value="GDP-MANNOSE MANNOSYL HYDROLASE"/>
    <property type="match status" value="1"/>
</dbReference>
<dbReference type="InterPro" id="IPR000086">
    <property type="entry name" value="NUDIX_hydrolase_dom"/>
</dbReference>
<name>A0A7W9YH39_9ACTN</name>
<keyword evidence="7" id="KW-1185">Reference proteome</keyword>
<dbReference type="CDD" id="cd02883">
    <property type="entry name" value="NUDIX_Hydrolase"/>
    <property type="match status" value="1"/>
</dbReference>
<gene>
    <name evidence="6" type="ORF">HNR23_001885</name>
</gene>
<dbReference type="PROSITE" id="PS00893">
    <property type="entry name" value="NUDIX_BOX"/>
    <property type="match status" value="1"/>
</dbReference>
<dbReference type="Gene3D" id="3.90.79.10">
    <property type="entry name" value="Nucleoside Triphosphate Pyrophosphohydrolase"/>
    <property type="match status" value="1"/>
</dbReference>
<accession>A0A7W9YH39</accession>
<dbReference type="InterPro" id="IPR020476">
    <property type="entry name" value="Nudix_hydrolase"/>
</dbReference>
<keyword evidence="3 4" id="KW-0378">Hydrolase</keyword>
<dbReference type="PROSITE" id="PS51462">
    <property type="entry name" value="NUDIX"/>
    <property type="match status" value="1"/>
</dbReference>
<dbReference type="Proteomes" id="UP000546642">
    <property type="component" value="Unassembled WGS sequence"/>
</dbReference>
<dbReference type="InterPro" id="IPR015797">
    <property type="entry name" value="NUDIX_hydrolase-like_dom_sf"/>
</dbReference>
<evidence type="ECO:0000256" key="2">
    <source>
        <dbReference type="ARBA" id="ARBA00005582"/>
    </source>
</evidence>
<dbReference type="InterPro" id="IPR020084">
    <property type="entry name" value="NUDIX_hydrolase_CS"/>
</dbReference>
<evidence type="ECO:0000256" key="3">
    <source>
        <dbReference type="ARBA" id="ARBA00022801"/>
    </source>
</evidence>
<reference evidence="6 7" key="1">
    <citation type="submission" date="2020-08" db="EMBL/GenBank/DDBJ databases">
        <title>Sequencing the genomes of 1000 actinobacteria strains.</title>
        <authorList>
            <person name="Klenk H.-P."/>
        </authorList>
    </citation>
    <scope>NUCLEOTIDE SEQUENCE [LARGE SCALE GENOMIC DNA]</scope>
    <source>
        <strain evidence="6 7">DSM 46659</strain>
    </source>
</reference>
<evidence type="ECO:0000256" key="4">
    <source>
        <dbReference type="RuleBase" id="RU003476"/>
    </source>
</evidence>
<evidence type="ECO:0000313" key="7">
    <source>
        <dbReference type="Proteomes" id="UP000546642"/>
    </source>
</evidence>
<evidence type="ECO:0000259" key="5">
    <source>
        <dbReference type="PROSITE" id="PS51462"/>
    </source>
</evidence>
<dbReference type="PANTHER" id="PTHR43046:SF14">
    <property type="entry name" value="MUTT_NUDIX FAMILY PROTEIN"/>
    <property type="match status" value="1"/>
</dbReference>
<sequence>MNGAAPRTARRVCAQFIGVTPRGQAVGVVGPSGGWALPGARVLFGQDPADVARRAGGVPPGTPLSAHDVRSEIATVRDTAGRDVRVHVDRLYYTAAVDAQASEGRPTLPLERATALPALPAAGALLEEEPQRPASSLRRFAGYGIVTDAAGRILLSKIAPGFPGEGTWHLPGGGVDDGEDVRAALVRELFEETGQRGGTGELVTISHHHRGGQTGPHSTDTEIYAVWVFLHVHVADPVPLRVTEAAGSTADCAWFTPDDLPHLRLSATARRGLTALAAPIAP</sequence>
<dbReference type="PRINTS" id="PR00502">
    <property type="entry name" value="NUDIXFAMILY"/>
</dbReference>
<dbReference type="GO" id="GO:0016787">
    <property type="term" value="F:hydrolase activity"/>
    <property type="evidence" value="ECO:0007669"/>
    <property type="project" value="UniProtKB-KW"/>
</dbReference>
<comment type="similarity">
    <text evidence="2 4">Belongs to the Nudix hydrolase family.</text>
</comment>
<evidence type="ECO:0000313" key="6">
    <source>
        <dbReference type="EMBL" id="MBB6171825.1"/>
    </source>
</evidence>
<dbReference type="AlphaFoldDB" id="A0A7W9YH39"/>